<dbReference type="RefSeq" id="WP_270121599.1">
    <property type="nucleotide sequence ID" value="NZ_BAAAOM010000002.1"/>
</dbReference>
<keyword evidence="3 6" id="KW-0812">Transmembrane</keyword>
<dbReference type="PRINTS" id="PR01035">
    <property type="entry name" value="TCRTETA"/>
</dbReference>
<dbReference type="InterPro" id="IPR050189">
    <property type="entry name" value="MFS_Efflux_Transporters"/>
</dbReference>
<sequence length="385" mass="38504">MDRRLLPLAASAFAIGTDAFVIAGLLPEVGADLDITTAAAGQLITVFSLTYALAAPVIGTLTSSFDRRKVILFGLAVFVAGNVVTAVADSFALALVARVVTGLGAATASPQGTAIAAAIAPPERRGRYLAVVTGGLTVASVLGVPLGTLIGAADWRLTLWTVAGLGVLAAIGIAVWLPPTSAPAISLAARLAPLRDRTALGILATTALVLAAGYTFNTYVGAILEEATGGSEALLTVVLFASGVGALVGNLLAGRLVDRLGPERLLLAAQIATTVLLVATPLAVHSLAVAIPFSAVFGAVGWMMIVPQQHRLVTRFPEAVSVLIGLNASALYGGVALGGFIGGAALNWVPVTGLGLVGAVISLAGIVVTAAMIRAPKPVPSPAAV</sequence>
<proteinExistence type="predicted"/>
<organism evidence="8 10">
    <name type="scientific">Glycomyces lechevalierae</name>
    <dbReference type="NCBI Taxonomy" id="256034"/>
    <lineage>
        <taxon>Bacteria</taxon>
        <taxon>Bacillati</taxon>
        <taxon>Actinomycetota</taxon>
        <taxon>Actinomycetes</taxon>
        <taxon>Glycomycetales</taxon>
        <taxon>Glycomycetaceae</taxon>
        <taxon>Glycomyces</taxon>
    </lineage>
</organism>
<feature type="transmembrane region" description="Helical" evidence="6">
    <location>
        <begin position="103"/>
        <end position="121"/>
    </location>
</feature>
<dbReference type="PANTHER" id="PTHR43124">
    <property type="entry name" value="PURINE EFFLUX PUMP PBUE"/>
    <property type="match status" value="1"/>
</dbReference>
<evidence type="ECO:0000256" key="5">
    <source>
        <dbReference type="ARBA" id="ARBA00023136"/>
    </source>
</evidence>
<dbReference type="InterPro" id="IPR036259">
    <property type="entry name" value="MFS_trans_sf"/>
</dbReference>
<dbReference type="SUPFAM" id="SSF103473">
    <property type="entry name" value="MFS general substrate transporter"/>
    <property type="match status" value="1"/>
</dbReference>
<evidence type="ECO:0000313" key="9">
    <source>
        <dbReference type="EMBL" id="MDR7337251.1"/>
    </source>
</evidence>
<reference evidence="9 11" key="2">
    <citation type="submission" date="2023-07" db="EMBL/GenBank/DDBJ databases">
        <title>Sequencing the genomes of 1000 actinobacteria strains.</title>
        <authorList>
            <person name="Klenk H.-P."/>
        </authorList>
    </citation>
    <scope>NUCLEOTIDE SEQUENCE [LARGE SCALE GENOMIC DNA]</scope>
    <source>
        <strain evidence="9 11">DSM 44724</strain>
    </source>
</reference>
<accession>A0A9X3PGY7</accession>
<feature type="transmembrane region" description="Helical" evidence="6">
    <location>
        <begin position="233"/>
        <end position="253"/>
    </location>
</feature>
<feature type="transmembrane region" description="Helical" evidence="6">
    <location>
        <begin position="35"/>
        <end position="58"/>
    </location>
</feature>
<dbReference type="PROSITE" id="PS50850">
    <property type="entry name" value="MFS"/>
    <property type="match status" value="1"/>
</dbReference>
<keyword evidence="2" id="KW-1003">Cell membrane</keyword>
<feature type="transmembrane region" description="Helical" evidence="6">
    <location>
        <begin position="128"/>
        <end position="151"/>
    </location>
</feature>
<feature type="transmembrane region" description="Helical" evidence="6">
    <location>
        <begin position="290"/>
        <end position="307"/>
    </location>
</feature>
<protein>
    <submittedName>
        <fullName evidence="9">MFS family arabinose efflux permease</fullName>
    </submittedName>
    <submittedName>
        <fullName evidence="8">MFS transporter</fullName>
    </submittedName>
</protein>
<dbReference type="Proteomes" id="UP001145799">
    <property type="component" value="Unassembled WGS sequence"/>
</dbReference>
<feature type="domain" description="Major facilitator superfamily (MFS) profile" evidence="7">
    <location>
        <begin position="4"/>
        <end position="377"/>
    </location>
</feature>
<keyword evidence="5 6" id="KW-0472">Membrane</keyword>
<comment type="subcellular location">
    <subcellularLocation>
        <location evidence="1">Cell membrane</location>
        <topology evidence="1">Multi-pass membrane protein</topology>
    </subcellularLocation>
</comment>
<reference evidence="8" key="1">
    <citation type="submission" date="2022-12" db="EMBL/GenBank/DDBJ databases">
        <title>Gycomyces niveus sp.nov., a novel actinomycete isolated from soil in Shouguang.</title>
        <authorList>
            <person name="Yang X."/>
        </authorList>
    </citation>
    <scope>NUCLEOTIDE SEQUENCE</scope>
    <source>
        <strain evidence="8">DSM 44724</strain>
    </source>
</reference>
<dbReference type="EMBL" id="JAVDYD010000001">
    <property type="protein sequence ID" value="MDR7337251.1"/>
    <property type="molecule type" value="Genomic_DNA"/>
</dbReference>
<dbReference type="Pfam" id="PF07690">
    <property type="entry name" value="MFS_1"/>
    <property type="match status" value="2"/>
</dbReference>
<evidence type="ECO:0000313" key="10">
    <source>
        <dbReference type="Proteomes" id="UP001145799"/>
    </source>
</evidence>
<evidence type="ECO:0000256" key="3">
    <source>
        <dbReference type="ARBA" id="ARBA00022692"/>
    </source>
</evidence>
<feature type="transmembrane region" description="Helical" evidence="6">
    <location>
        <begin position="265"/>
        <end position="284"/>
    </location>
</feature>
<dbReference type="Proteomes" id="UP001183604">
    <property type="component" value="Unassembled WGS sequence"/>
</dbReference>
<feature type="transmembrane region" description="Helical" evidence="6">
    <location>
        <begin position="198"/>
        <end position="221"/>
    </location>
</feature>
<comment type="caution">
    <text evidence="8">The sequence shown here is derived from an EMBL/GenBank/DDBJ whole genome shotgun (WGS) entry which is preliminary data.</text>
</comment>
<evidence type="ECO:0000313" key="8">
    <source>
        <dbReference type="EMBL" id="MDA1385135.1"/>
    </source>
</evidence>
<dbReference type="InterPro" id="IPR020846">
    <property type="entry name" value="MFS_dom"/>
</dbReference>
<keyword evidence="11" id="KW-1185">Reference proteome</keyword>
<dbReference type="CDD" id="cd17324">
    <property type="entry name" value="MFS_NepI_like"/>
    <property type="match status" value="1"/>
</dbReference>
<feature type="transmembrane region" description="Helical" evidence="6">
    <location>
        <begin position="70"/>
        <end position="97"/>
    </location>
</feature>
<dbReference type="EMBL" id="JAPZVQ010000004">
    <property type="protein sequence ID" value="MDA1385135.1"/>
    <property type="molecule type" value="Genomic_DNA"/>
</dbReference>
<dbReference type="AlphaFoldDB" id="A0A9X3PGY7"/>
<dbReference type="Gene3D" id="1.20.1250.20">
    <property type="entry name" value="MFS general substrate transporter like domains"/>
    <property type="match status" value="1"/>
</dbReference>
<evidence type="ECO:0000256" key="6">
    <source>
        <dbReference type="SAM" id="Phobius"/>
    </source>
</evidence>
<dbReference type="PANTHER" id="PTHR43124:SF10">
    <property type="entry name" value="PURINE EFFLUX PUMP PBUE"/>
    <property type="match status" value="1"/>
</dbReference>
<dbReference type="InterPro" id="IPR011701">
    <property type="entry name" value="MFS"/>
</dbReference>
<name>A0A9X3PGY7_9ACTN</name>
<keyword evidence="4 6" id="KW-1133">Transmembrane helix</keyword>
<feature type="transmembrane region" description="Helical" evidence="6">
    <location>
        <begin position="157"/>
        <end position="177"/>
    </location>
</feature>
<feature type="transmembrane region" description="Helical" evidence="6">
    <location>
        <begin position="319"/>
        <end position="342"/>
    </location>
</feature>
<dbReference type="GO" id="GO:0005886">
    <property type="term" value="C:plasma membrane"/>
    <property type="evidence" value="ECO:0007669"/>
    <property type="project" value="UniProtKB-SubCell"/>
</dbReference>
<evidence type="ECO:0000256" key="2">
    <source>
        <dbReference type="ARBA" id="ARBA00022475"/>
    </source>
</evidence>
<evidence type="ECO:0000256" key="1">
    <source>
        <dbReference type="ARBA" id="ARBA00004651"/>
    </source>
</evidence>
<evidence type="ECO:0000259" key="7">
    <source>
        <dbReference type="PROSITE" id="PS50850"/>
    </source>
</evidence>
<evidence type="ECO:0000313" key="11">
    <source>
        <dbReference type="Proteomes" id="UP001183604"/>
    </source>
</evidence>
<dbReference type="GO" id="GO:0022857">
    <property type="term" value="F:transmembrane transporter activity"/>
    <property type="evidence" value="ECO:0007669"/>
    <property type="project" value="InterPro"/>
</dbReference>
<evidence type="ECO:0000256" key="4">
    <source>
        <dbReference type="ARBA" id="ARBA00022989"/>
    </source>
</evidence>
<feature type="transmembrane region" description="Helical" evidence="6">
    <location>
        <begin position="348"/>
        <end position="373"/>
    </location>
</feature>
<dbReference type="InterPro" id="IPR001958">
    <property type="entry name" value="Tet-R_TetA/multi-R_MdtG-like"/>
</dbReference>
<gene>
    <name evidence="9" type="ORF">J2S69_000970</name>
    <name evidence="8" type="ORF">O2L01_09075</name>
</gene>